<evidence type="ECO:0000313" key="2">
    <source>
        <dbReference type="EMBL" id="GMR31504.1"/>
    </source>
</evidence>
<evidence type="ECO:0000256" key="1">
    <source>
        <dbReference type="SAM" id="MobiDB-lite"/>
    </source>
</evidence>
<accession>A0AAN5C771</accession>
<dbReference type="Proteomes" id="UP001328107">
    <property type="component" value="Unassembled WGS sequence"/>
</dbReference>
<organism evidence="2 3">
    <name type="scientific">Pristionchus mayeri</name>
    <dbReference type="NCBI Taxonomy" id="1317129"/>
    <lineage>
        <taxon>Eukaryota</taxon>
        <taxon>Metazoa</taxon>
        <taxon>Ecdysozoa</taxon>
        <taxon>Nematoda</taxon>
        <taxon>Chromadorea</taxon>
        <taxon>Rhabditida</taxon>
        <taxon>Rhabditina</taxon>
        <taxon>Diplogasteromorpha</taxon>
        <taxon>Diplogasteroidea</taxon>
        <taxon>Neodiplogasteridae</taxon>
        <taxon>Pristionchus</taxon>
    </lineage>
</organism>
<feature type="non-terminal residue" evidence="2">
    <location>
        <position position="1"/>
    </location>
</feature>
<dbReference type="AlphaFoldDB" id="A0AAN5C771"/>
<evidence type="ECO:0000313" key="3">
    <source>
        <dbReference type="Proteomes" id="UP001328107"/>
    </source>
</evidence>
<proteinExistence type="predicted"/>
<keyword evidence="3" id="KW-1185">Reference proteome</keyword>
<comment type="caution">
    <text evidence="2">The sequence shown here is derived from an EMBL/GenBank/DDBJ whole genome shotgun (WGS) entry which is preliminary data.</text>
</comment>
<gene>
    <name evidence="2" type="ORF">PMAYCL1PPCAC_01699</name>
</gene>
<feature type="region of interest" description="Disordered" evidence="1">
    <location>
        <begin position="41"/>
        <end position="71"/>
    </location>
</feature>
<dbReference type="EMBL" id="BTRK01000001">
    <property type="protein sequence ID" value="GMR31504.1"/>
    <property type="molecule type" value="Genomic_DNA"/>
</dbReference>
<reference evidence="3" key="1">
    <citation type="submission" date="2022-10" db="EMBL/GenBank/DDBJ databases">
        <title>Genome assembly of Pristionchus species.</title>
        <authorList>
            <person name="Yoshida K."/>
            <person name="Sommer R.J."/>
        </authorList>
    </citation>
    <scope>NUCLEOTIDE SEQUENCE [LARGE SCALE GENOMIC DNA]</scope>
    <source>
        <strain evidence="3">RS5460</strain>
    </source>
</reference>
<sequence>QKEDDAAPILILDDAREQKTQENTRALSAFGVPYLAEDKTQPATAKTGMMSDTDQRLRRQKQTKKNWRRRRYAGHQDRTLLLMRSHRWRWEAGQSRRRLIRRLIGSWVSEGWRRSGERPKMK</sequence>
<name>A0AAN5C771_9BILA</name>
<feature type="compositionally biased region" description="Basic residues" evidence="1">
    <location>
        <begin position="58"/>
        <end position="71"/>
    </location>
</feature>
<protein>
    <submittedName>
        <fullName evidence="2">Uncharacterized protein</fullName>
    </submittedName>
</protein>